<feature type="compositionally biased region" description="Polar residues" evidence="6">
    <location>
        <begin position="621"/>
        <end position="636"/>
    </location>
</feature>
<evidence type="ECO:0000256" key="3">
    <source>
        <dbReference type="ARBA" id="ARBA00023054"/>
    </source>
</evidence>
<evidence type="ECO:0000313" key="7">
    <source>
        <dbReference type="EMBL" id="KAG7162178.1"/>
    </source>
</evidence>
<organism evidence="7 8">
    <name type="scientific">Homarus americanus</name>
    <name type="common">American lobster</name>
    <dbReference type="NCBI Taxonomy" id="6706"/>
    <lineage>
        <taxon>Eukaryota</taxon>
        <taxon>Metazoa</taxon>
        <taxon>Ecdysozoa</taxon>
        <taxon>Arthropoda</taxon>
        <taxon>Crustacea</taxon>
        <taxon>Multicrustacea</taxon>
        <taxon>Malacostraca</taxon>
        <taxon>Eumalacostraca</taxon>
        <taxon>Eucarida</taxon>
        <taxon>Decapoda</taxon>
        <taxon>Pleocyemata</taxon>
        <taxon>Astacidea</taxon>
        <taxon>Nephropoidea</taxon>
        <taxon>Nephropidae</taxon>
        <taxon>Homarus</taxon>
    </lineage>
</organism>
<comment type="similarity">
    <text evidence="1">Belongs to the SH3BP5 family.</text>
</comment>
<sequence>MEEVDLSDQPSQRINSDNLSTDLDDSPDPRIQVELERLNTSTDTINKLEVDLDEARMLFRQLLADSTHRIDLLAKRLGKCVEQSRPYYDARINAKQRAMSQHAAAREMVFLAEEGLMQKGCVFDHTWQEMLNHATSKVNDAEREKIESAAEHRRTSALYHEAETRVKALQKELKRAIAKSRPYFELKSAVNQQLEAQKQQVRQLEESVARAKVTYAQALSNLETISDEIHRNRQSQLDLGVRGIGVGAESPLPPLQTIDGGLPLAAHPLHYAESTLEANTQEFKSLPGKLGPVAAPIMATVQTAAAKASSTSYSGASSLPATIAPITTSLPATIAPTTASLLATLASTTASLPTTIAQTTATTSSVVMTHFVDGARGSAVSAARQAEENSIMVMDTAEDSSLVRETPKDSSLVMEAGDVVVEEVDGAATSTDLTGWQVVGLGSPALSPATQYLTVEDRDSIVSDTESLASIEMLSDEAIAGLMLDEELAEASNSICTPLSTPVLDPPLPLTSSIHSWPTFLQNYVSASQLTSETTTSDSKAAQQDQSEEQCSGITQSLSGLELDSLHPGIRQLQPPHTLALHRDSSSDQSSPEDLTPGYAPLRDTPYSPEDFLPSSRDHSAQPSDEASSPLSTSMNDEVRDEPHRSSWVLENVPPAQK</sequence>
<feature type="region of interest" description="Disordered" evidence="6">
    <location>
        <begin position="579"/>
        <end position="658"/>
    </location>
</feature>
<comment type="caution">
    <text evidence="7">The sequence shown here is derived from an EMBL/GenBank/DDBJ whole genome shotgun (WGS) entry which is preliminary data.</text>
</comment>
<feature type="region of interest" description="Disordered" evidence="6">
    <location>
        <begin position="1"/>
        <end position="28"/>
    </location>
</feature>
<evidence type="ECO:0000313" key="8">
    <source>
        <dbReference type="Proteomes" id="UP000747542"/>
    </source>
</evidence>
<keyword evidence="3 5" id="KW-0175">Coiled coil</keyword>
<keyword evidence="8" id="KW-1185">Reference proteome</keyword>
<evidence type="ECO:0000256" key="4">
    <source>
        <dbReference type="ARBA" id="ARBA00040366"/>
    </source>
</evidence>
<evidence type="ECO:0000256" key="5">
    <source>
        <dbReference type="SAM" id="Coils"/>
    </source>
</evidence>
<dbReference type="PANTHER" id="PTHR19423">
    <property type="entry name" value="SH3 DOMAIN-BINDING PROTEIN 5"/>
    <property type="match status" value="1"/>
</dbReference>
<reference evidence="7" key="1">
    <citation type="journal article" date="2021" name="Sci. Adv.">
        <title>The American lobster genome reveals insights on longevity, neural, and immune adaptations.</title>
        <authorList>
            <person name="Polinski J.M."/>
            <person name="Zimin A.V."/>
            <person name="Clark K.F."/>
            <person name="Kohn A.B."/>
            <person name="Sadowski N."/>
            <person name="Timp W."/>
            <person name="Ptitsyn A."/>
            <person name="Khanna P."/>
            <person name="Romanova D.Y."/>
            <person name="Williams P."/>
            <person name="Greenwood S.J."/>
            <person name="Moroz L.L."/>
            <person name="Walt D.R."/>
            <person name="Bodnar A.G."/>
        </authorList>
    </citation>
    <scope>NUCLEOTIDE SEQUENCE</scope>
    <source>
        <strain evidence="7">GMGI-L3</strain>
    </source>
</reference>
<dbReference type="Pfam" id="PF05276">
    <property type="entry name" value="SH3BP5"/>
    <property type="match status" value="1"/>
</dbReference>
<protein>
    <recommendedName>
        <fullName evidence="4">SH3 domain-binding protein 5-like</fullName>
    </recommendedName>
</protein>
<feature type="coiled-coil region" evidence="5">
    <location>
        <begin position="131"/>
        <end position="221"/>
    </location>
</feature>
<name>A0A8J5JW08_HOMAM</name>
<dbReference type="InterPro" id="IPR007940">
    <property type="entry name" value="SH3BP5"/>
</dbReference>
<evidence type="ECO:0000256" key="6">
    <source>
        <dbReference type="SAM" id="MobiDB-lite"/>
    </source>
</evidence>
<dbReference type="GO" id="GO:0035556">
    <property type="term" value="P:intracellular signal transduction"/>
    <property type="evidence" value="ECO:0007669"/>
    <property type="project" value="InterPro"/>
</dbReference>
<gene>
    <name evidence="7" type="primary">sh3bp5l-L</name>
    <name evidence="7" type="ORF">Hamer_G010846</name>
</gene>
<evidence type="ECO:0000256" key="1">
    <source>
        <dbReference type="ARBA" id="ARBA00007796"/>
    </source>
</evidence>
<dbReference type="GO" id="GO:0005085">
    <property type="term" value="F:guanyl-nucleotide exchange factor activity"/>
    <property type="evidence" value="ECO:0007669"/>
    <property type="project" value="UniProtKB-KW"/>
</dbReference>
<evidence type="ECO:0000256" key="2">
    <source>
        <dbReference type="ARBA" id="ARBA00022658"/>
    </source>
</evidence>
<keyword evidence="2" id="KW-0344">Guanine-nucleotide releasing factor</keyword>
<dbReference type="PANTHER" id="PTHR19423:SF8">
    <property type="entry name" value="SH3 DOMAIN-BINDING PROTEIN 5-LIKE"/>
    <property type="match status" value="1"/>
</dbReference>
<dbReference type="EMBL" id="JAHLQT010028013">
    <property type="protein sequence ID" value="KAG7162178.1"/>
    <property type="molecule type" value="Genomic_DNA"/>
</dbReference>
<proteinExistence type="inferred from homology"/>
<dbReference type="GO" id="GO:0004860">
    <property type="term" value="F:protein kinase inhibitor activity"/>
    <property type="evidence" value="ECO:0007669"/>
    <property type="project" value="TreeGrafter"/>
</dbReference>
<accession>A0A8J5JW08</accession>
<dbReference type="GO" id="GO:0005737">
    <property type="term" value="C:cytoplasm"/>
    <property type="evidence" value="ECO:0007669"/>
    <property type="project" value="TreeGrafter"/>
</dbReference>
<dbReference type="AlphaFoldDB" id="A0A8J5JW08"/>
<dbReference type="Proteomes" id="UP000747542">
    <property type="component" value="Unassembled WGS sequence"/>
</dbReference>